<dbReference type="HOGENOM" id="CLU_046722_1_0_1"/>
<comment type="similarity">
    <text evidence="1">Belongs to the FES1 family.</text>
</comment>
<dbReference type="InterPro" id="IPR016024">
    <property type="entry name" value="ARM-type_fold"/>
</dbReference>
<gene>
    <name evidence="6" type="ORF">BN7_5568</name>
</gene>
<dbReference type="PANTHER" id="PTHR19316">
    <property type="entry name" value="PROTEIN FOLDING REGULATOR"/>
    <property type="match status" value="1"/>
</dbReference>
<dbReference type="AlphaFoldDB" id="K0KS39"/>
<evidence type="ECO:0000313" key="7">
    <source>
        <dbReference type="Proteomes" id="UP000009328"/>
    </source>
</evidence>
<dbReference type="Gene3D" id="1.25.10.10">
    <property type="entry name" value="Leucine-rich Repeat Variant"/>
    <property type="match status" value="1"/>
</dbReference>
<dbReference type="PANTHER" id="PTHR19316:SF18">
    <property type="entry name" value="HSP70-BINDING PROTEIN 1"/>
    <property type="match status" value="1"/>
</dbReference>
<dbReference type="SUPFAM" id="SSF48371">
    <property type="entry name" value="ARM repeat"/>
    <property type="match status" value="1"/>
</dbReference>
<dbReference type="Pfam" id="PF08609">
    <property type="entry name" value="Fes1"/>
    <property type="match status" value="1"/>
</dbReference>
<reference evidence="6 7" key="1">
    <citation type="journal article" date="2012" name="Eukaryot. Cell">
        <title>Draft genome sequence of Wickerhamomyces ciferrii NRRL Y-1031 F-60-10.</title>
        <authorList>
            <person name="Schneider J."/>
            <person name="Andrea H."/>
            <person name="Blom J."/>
            <person name="Jaenicke S."/>
            <person name="Ruckert C."/>
            <person name="Schorsch C."/>
            <person name="Szczepanowski R."/>
            <person name="Farwick M."/>
            <person name="Goesmann A."/>
            <person name="Puhler A."/>
            <person name="Schaffer S."/>
            <person name="Tauch A."/>
            <person name="Kohler T."/>
            <person name="Brinkrolf K."/>
        </authorList>
    </citation>
    <scope>NUCLEOTIDE SEQUENCE [LARGE SCALE GENOMIC DNA]</scope>
    <source>
        <strain evidence="7">ATCC 14091 / BCRC 22168 / CBS 111 / JCM 3599 / NBRC 0793 / NRRL Y-1031 F-60-10</strain>
    </source>
</reference>
<dbReference type="InterPro" id="IPR013918">
    <property type="entry name" value="Nucleotide_exch_fac_Fes1"/>
</dbReference>
<dbReference type="FunCoup" id="K0KS39">
    <property type="interactions" value="224"/>
</dbReference>
<dbReference type="InterPro" id="IPR050693">
    <property type="entry name" value="Hsp70_NEF-Inhibitors"/>
</dbReference>
<comment type="caution">
    <text evidence="6">The sequence shown here is derived from an EMBL/GenBank/DDBJ whole genome shotgun (WGS) entry which is preliminary data.</text>
</comment>
<feature type="domain" description="Nucleotide exchange factor Fes1" evidence="5">
    <location>
        <begin position="1"/>
        <end position="79"/>
    </location>
</feature>
<evidence type="ECO:0000256" key="4">
    <source>
        <dbReference type="ARBA" id="ARBA00022737"/>
    </source>
</evidence>
<accession>K0KS39</accession>
<dbReference type="EMBL" id="CAIF01000220">
    <property type="protein sequence ID" value="CCH45981.1"/>
    <property type="molecule type" value="Genomic_DNA"/>
</dbReference>
<dbReference type="STRING" id="1206466.K0KS39"/>
<keyword evidence="7" id="KW-1185">Reference proteome</keyword>
<proteinExistence type="inferred from homology"/>
<evidence type="ECO:0000256" key="3">
    <source>
        <dbReference type="ARBA" id="ARBA00020719"/>
    </source>
</evidence>
<dbReference type="eggNOG" id="KOG2160">
    <property type="taxonomic scope" value="Eukaryota"/>
</dbReference>
<dbReference type="GO" id="GO:0005783">
    <property type="term" value="C:endoplasmic reticulum"/>
    <property type="evidence" value="ECO:0007669"/>
    <property type="project" value="TreeGrafter"/>
</dbReference>
<name>K0KS39_WICCF</name>
<dbReference type="Proteomes" id="UP000009328">
    <property type="component" value="Unassembled WGS sequence"/>
</dbReference>
<evidence type="ECO:0000256" key="1">
    <source>
        <dbReference type="ARBA" id="ARBA00011045"/>
    </source>
</evidence>
<protein>
    <recommendedName>
        <fullName evidence="3">Hsp70 nucleotide exchange factor FES1</fullName>
    </recommendedName>
    <alternativeName>
        <fullName evidence="2">Hsp70 nucleotide exchange factor fes1</fullName>
    </alternativeName>
</protein>
<evidence type="ECO:0000256" key="2">
    <source>
        <dbReference type="ARBA" id="ARBA00015214"/>
    </source>
</evidence>
<dbReference type="GO" id="GO:0000774">
    <property type="term" value="F:adenyl-nucleotide exchange factor activity"/>
    <property type="evidence" value="ECO:0007669"/>
    <property type="project" value="TreeGrafter"/>
</dbReference>
<sequence>MDKLLNWSLAQQDPETASKVGAPDPKLLAELFGQNVDDPTLMKQNIELIESNEATDENKLISFDNFEMLIENLDNANNIENLKLWPKLIKFLDWENLEFVNLTLSIIGTSVQNNNKSQLDFLKYDTGLSKLIQLAQNTKEVRVKALYALSNLIRNNEKSYEKFNDLKGWELIGPIISNPEVNDKTILRSLSLFNSIQTIAPKQESFDHIHDYKIIKIFKNLIKSNDNINVIDKILNTIVGLINDGYKFDSEELGEIKNITEFIEKEFKDVINLDDLKVLKQVN</sequence>
<evidence type="ECO:0000259" key="5">
    <source>
        <dbReference type="Pfam" id="PF08609"/>
    </source>
</evidence>
<evidence type="ECO:0000313" key="6">
    <source>
        <dbReference type="EMBL" id="CCH45981.1"/>
    </source>
</evidence>
<organism evidence="6 7">
    <name type="scientific">Wickerhamomyces ciferrii (strain ATCC 14091 / BCRC 22168 / CBS 111 / JCM 3599 / NBRC 0793 / NRRL Y-1031 F-60-10)</name>
    <name type="common">Yeast</name>
    <name type="synonym">Pichia ciferrii</name>
    <dbReference type="NCBI Taxonomy" id="1206466"/>
    <lineage>
        <taxon>Eukaryota</taxon>
        <taxon>Fungi</taxon>
        <taxon>Dikarya</taxon>
        <taxon>Ascomycota</taxon>
        <taxon>Saccharomycotina</taxon>
        <taxon>Saccharomycetes</taxon>
        <taxon>Phaffomycetales</taxon>
        <taxon>Wickerhamomycetaceae</taxon>
        <taxon>Wickerhamomyces</taxon>
    </lineage>
</organism>
<dbReference type="InterPro" id="IPR011989">
    <property type="entry name" value="ARM-like"/>
</dbReference>
<dbReference type="InParanoid" id="K0KS39"/>
<keyword evidence="4" id="KW-0677">Repeat</keyword>